<reference evidence="8" key="1">
    <citation type="journal article" date="2014" name="Int. J. Syst. Evol. Microbiol.">
        <title>Complete genome sequence of Corynebacterium casei LMG S-19264T (=DSM 44701T), isolated from a smear-ripened cheese.</title>
        <authorList>
            <consortium name="US DOE Joint Genome Institute (JGI-PGF)"/>
            <person name="Walter F."/>
            <person name="Albersmeier A."/>
            <person name="Kalinowski J."/>
            <person name="Ruckert C."/>
        </authorList>
    </citation>
    <scope>NUCLEOTIDE SEQUENCE</scope>
    <source>
        <strain evidence="8">CGMCC 1.12181</strain>
    </source>
</reference>
<organism evidence="8 9">
    <name type="scientific">Marinicella pacifica</name>
    <dbReference type="NCBI Taxonomy" id="1171543"/>
    <lineage>
        <taxon>Bacteria</taxon>
        <taxon>Pseudomonadati</taxon>
        <taxon>Pseudomonadota</taxon>
        <taxon>Gammaproteobacteria</taxon>
        <taxon>Lysobacterales</taxon>
        <taxon>Marinicellaceae</taxon>
        <taxon>Marinicella</taxon>
    </lineage>
</organism>
<dbReference type="InterPro" id="IPR023081">
    <property type="entry name" value="Cell_div_FtsB"/>
</dbReference>
<keyword evidence="2 7" id="KW-0132">Cell division</keyword>
<feature type="topological domain" description="Periplasmic" evidence="7">
    <location>
        <begin position="13"/>
        <end position="86"/>
    </location>
</feature>
<comment type="subcellular location">
    <subcellularLocation>
        <location evidence="7">Cell inner membrane</location>
        <topology evidence="7">Single-pass type II membrane protein</topology>
    </subcellularLocation>
    <text evidence="7">Localizes to the division septum.</text>
</comment>
<dbReference type="GO" id="GO:0043093">
    <property type="term" value="P:FtsZ-dependent cytokinesis"/>
    <property type="evidence" value="ECO:0007669"/>
    <property type="project" value="UniProtKB-UniRule"/>
</dbReference>
<dbReference type="Proteomes" id="UP000605253">
    <property type="component" value="Unassembled WGS sequence"/>
</dbReference>
<comment type="caution">
    <text evidence="8">The sequence shown here is derived from an EMBL/GenBank/DDBJ whole genome shotgun (WGS) entry which is preliminary data.</text>
</comment>
<feature type="topological domain" description="Cytoplasmic" evidence="7">
    <location>
        <begin position="1"/>
        <end position="3"/>
    </location>
</feature>
<dbReference type="GO" id="GO:0032153">
    <property type="term" value="C:cell division site"/>
    <property type="evidence" value="ECO:0007669"/>
    <property type="project" value="UniProtKB-UniRule"/>
</dbReference>
<evidence type="ECO:0000313" key="8">
    <source>
        <dbReference type="EMBL" id="GGF88211.1"/>
    </source>
</evidence>
<evidence type="ECO:0000256" key="4">
    <source>
        <dbReference type="ARBA" id="ARBA00022989"/>
    </source>
</evidence>
<evidence type="ECO:0000256" key="3">
    <source>
        <dbReference type="ARBA" id="ARBA00022692"/>
    </source>
</evidence>
<keyword evidence="6 7" id="KW-0131">Cell cycle</keyword>
<reference evidence="8" key="2">
    <citation type="submission" date="2020-09" db="EMBL/GenBank/DDBJ databases">
        <authorList>
            <person name="Sun Q."/>
            <person name="Zhou Y."/>
        </authorList>
    </citation>
    <scope>NUCLEOTIDE SEQUENCE</scope>
    <source>
        <strain evidence="8">CGMCC 1.12181</strain>
    </source>
</reference>
<dbReference type="AlphaFoldDB" id="A0A917CI51"/>
<dbReference type="PANTHER" id="PTHR37485">
    <property type="entry name" value="CELL DIVISION PROTEIN FTSB"/>
    <property type="match status" value="1"/>
</dbReference>
<dbReference type="GO" id="GO:0005886">
    <property type="term" value="C:plasma membrane"/>
    <property type="evidence" value="ECO:0007669"/>
    <property type="project" value="UniProtKB-SubCell"/>
</dbReference>
<dbReference type="Gene3D" id="1.20.5.340">
    <property type="match status" value="1"/>
</dbReference>
<comment type="similarity">
    <text evidence="7">Belongs to the FtsB family.</text>
</comment>
<keyword evidence="7" id="KW-0997">Cell inner membrane</keyword>
<evidence type="ECO:0000256" key="2">
    <source>
        <dbReference type="ARBA" id="ARBA00022618"/>
    </source>
</evidence>
<keyword evidence="9" id="KW-1185">Reference proteome</keyword>
<protein>
    <recommendedName>
        <fullName evidence="7">Cell division protein FtsB</fullName>
    </recommendedName>
</protein>
<feature type="coiled-coil region" evidence="7">
    <location>
        <begin position="17"/>
        <end position="61"/>
    </location>
</feature>
<evidence type="ECO:0000256" key="1">
    <source>
        <dbReference type="ARBA" id="ARBA00022475"/>
    </source>
</evidence>
<keyword evidence="7" id="KW-0175">Coiled coil</keyword>
<dbReference type="InterPro" id="IPR007060">
    <property type="entry name" value="FtsL/DivIC"/>
</dbReference>
<dbReference type="GO" id="GO:0030428">
    <property type="term" value="C:cell septum"/>
    <property type="evidence" value="ECO:0007669"/>
    <property type="project" value="TreeGrafter"/>
</dbReference>
<evidence type="ECO:0000256" key="7">
    <source>
        <dbReference type="HAMAP-Rule" id="MF_00599"/>
    </source>
</evidence>
<dbReference type="Pfam" id="PF04977">
    <property type="entry name" value="DivIC"/>
    <property type="match status" value="1"/>
</dbReference>
<dbReference type="EMBL" id="BMEO01000002">
    <property type="protein sequence ID" value="GGF88211.1"/>
    <property type="molecule type" value="Genomic_DNA"/>
</dbReference>
<comment type="function">
    <text evidence="7">Essential cell division protein. May link together the upstream cell division proteins, which are predominantly cytoplasmic, with the downstream cell division proteins, which are predominantly periplasmic.</text>
</comment>
<dbReference type="HAMAP" id="MF_00599">
    <property type="entry name" value="FtsB"/>
    <property type="match status" value="1"/>
</dbReference>
<evidence type="ECO:0000313" key="9">
    <source>
        <dbReference type="Proteomes" id="UP000605253"/>
    </source>
</evidence>
<dbReference type="PANTHER" id="PTHR37485:SF1">
    <property type="entry name" value="CELL DIVISION PROTEIN FTSB"/>
    <property type="match status" value="1"/>
</dbReference>
<keyword evidence="3 7" id="KW-0812">Transmembrane</keyword>
<keyword evidence="5 7" id="KW-0472">Membrane</keyword>
<accession>A0A917CI51</accession>
<gene>
    <name evidence="7" type="primary">ftsB</name>
    <name evidence="8" type="ORF">GCM10011365_06710</name>
</gene>
<evidence type="ECO:0000256" key="5">
    <source>
        <dbReference type="ARBA" id="ARBA00023136"/>
    </source>
</evidence>
<name>A0A917CI51_9GAMM</name>
<evidence type="ECO:0000256" key="6">
    <source>
        <dbReference type="ARBA" id="ARBA00023306"/>
    </source>
</evidence>
<proteinExistence type="inferred from homology"/>
<sequence>MLLILALWQWQFGDGGRQDLKQKQQQLDAQEAQINELKRRNDRLEAEVASLKTGLEAIEERARSELGMVKDGETFIQVVNPPEDQN</sequence>
<keyword evidence="1 7" id="KW-1003">Cell membrane</keyword>
<keyword evidence="4 7" id="KW-1133">Transmembrane helix</keyword>
<comment type="subunit">
    <text evidence="7">Part of a complex composed of FtsB, FtsL and FtsQ.</text>
</comment>